<gene>
    <name evidence="2" type="ORF">WJM97_01500</name>
</gene>
<evidence type="ECO:0000313" key="3">
    <source>
        <dbReference type="Proteomes" id="UP001483337"/>
    </source>
</evidence>
<keyword evidence="3" id="KW-1185">Reference proteome</keyword>
<accession>A0ABZ2UU64</accession>
<feature type="region of interest" description="Disordered" evidence="1">
    <location>
        <begin position="168"/>
        <end position="188"/>
    </location>
</feature>
<evidence type="ECO:0000313" key="2">
    <source>
        <dbReference type="EMBL" id="WZB88400.1"/>
    </source>
</evidence>
<organism evidence="2 3">
    <name type="scientific">Okeanomitos corallinicola TIOX110</name>
    <dbReference type="NCBI Taxonomy" id="3133117"/>
    <lineage>
        <taxon>Bacteria</taxon>
        <taxon>Bacillati</taxon>
        <taxon>Cyanobacteriota</taxon>
        <taxon>Cyanophyceae</taxon>
        <taxon>Nostocales</taxon>
        <taxon>Aphanizomenonaceae</taxon>
        <taxon>Okeanomitos</taxon>
    </lineage>
</organism>
<name>A0ABZ2UU64_9CYAN</name>
<sequence length="455" mass="52232">MQLKSSYIQAKIKKEFWLTLILLISSTGQWCYREIKPSLANTPDAKISQEDSSLNLIYLTLTKSTTQNSESKNTHLRESSVTNKVVQKTSKNNPQPELVYLELPSHLEPLIHKIDKEETEAFNNTQNNTNIAKVKAHPGEIYPLVSQSAAQLLDEPTNIVESSENLQKLTQQVSEEEQPPLDPNEEQELRLRVRPRPAEELPFPSQEKPPEQFQPIGYLRGYAGYFHSSNIFSSNDNKIEDGLFYTGLTLASAYFPITSSTYLNGSIDGSLIRYIDQSKFDYNQLRFNLGIYQQISPEMYAELNFSNQRLFYARNGDFFAAGDRFLDEDSVRLSLGRRDNLTDKLTLDSFYELSANFSRPERRSRIVNSLWVSLSYAVQKPLEVGLNYQFNLSDFTEQEREDQFHRIYGHLNYRTSDTSNVYLQGGFNLGGSTTPDIDFSGWFFSVNYGFELGRF</sequence>
<dbReference type="RefSeq" id="WP_353931308.1">
    <property type="nucleotide sequence ID" value="NZ_CP150886.1"/>
</dbReference>
<dbReference type="EMBL" id="CP150886">
    <property type="protein sequence ID" value="WZB88400.1"/>
    <property type="molecule type" value="Genomic_DNA"/>
</dbReference>
<dbReference type="Proteomes" id="UP001483337">
    <property type="component" value="Chromosome"/>
</dbReference>
<reference evidence="2 3" key="1">
    <citation type="submission" date="2024-04" db="EMBL/GenBank/DDBJ databases">
        <title>Okeanomitos corallinicola gen. &amp; sp. nov. (Nostocales, Cyanobacteria), a new toxic marine heterocyst-forming cyanobacterium from a coral reef.</title>
        <authorList>
            <person name="Li H."/>
            <person name="Li R."/>
            <person name="Kang J."/>
            <person name="Hii K.S."/>
            <person name="Mohamed H.F."/>
            <person name="Xu X."/>
            <person name="Luo Z."/>
        </authorList>
    </citation>
    <scope>NUCLEOTIDE SEQUENCE [LARGE SCALE GENOMIC DNA]</scope>
    <source>
        <strain evidence="2 3">TIOX110</strain>
    </source>
</reference>
<proteinExistence type="predicted"/>
<feature type="compositionally biased region" description="Acidic residues" evidence="1">
    <location>
        <begin position="174"/>
        <end position="186"/>
    </location>
</feature>
<evidence type="ECO:0000256" key="1">
    <source>
        <dbReference type="SAM" id="MobiDB-lite"/>
    </source>
</evidence>
<protein>
    <submittedName>
        <fullName evidence="2">Uncharacterized protein</fullName>
    </submittedName>
</protein>